<dbReference type="EMBL" id="BARV01023876">
    <property type="protein sequence ID" value="GAI41818.1"/>
    <property type="molecule type" value="Genomic_DNA"/>
</dbReference>
<organism evidence="1">
    <name type="scientific">marine sediment metagenome</name>
    <dbReference type="NCBI Taxonomy" id="412755"/>
    <lineage>
        <taxon>unclassified sequences</taxon>
        <taxon>metagenomes</taxon>
        <taxon>ecological metagenomes</taxon>
    </lineage>
</organism>
<name>X1NDW8_9ZZZZ</name>
<protein>
    <submittedName>
        <fullName evidence="1">Uncharacterized protein</fullName>
    </submittedName>
</protein>
<proteinExistence type="predicted"/>
<reference evidence="1" key="1">
    <citation type="journal article" date="2014" name="Front. Microbiol.">
        <title>High frequency of phylogenetically diverse reductive dehalogenase-homologous genes in deep subseafloor sedimentary metagenomes.</title>
        <authorList>
            <person name="Kawai M."/>
            <person name="Futagami T."/>
            <person name="Toyoda A."/>
            <person name="Takaki Y."/>
            <person name="Nishi S."/>
            <person name="Hori S."/>
            <person name="Arai W."/>
            <person name="Tsubouchi T."/>
            <person name="Morono Y."/>
            <person name="Uchiyama I."/>
            <person name="Ito T."/>
            <person name="Fujiyama A."/>
            <person name="Inagaki F."/>
            <person name="Takami H."/>
        </authorList>
    </citation>
    <scope>NUCLEOTIDE SEQUENCE</scope>
    <source>
        <strain evidence="1">Expedition CK06-06</strain>
    </source>
</reference>
<gene>
    <name evidence="1" type="ORF">S06H3_39091</name>
</gene>
<accession>X1NDW8</accession>
<sequence>MVAESEDLEEEIPASWEKYDIPKMIAEGWRARIKWAKNRPYLTMRFGDQERGLGVLDDRKLELFKERYPNLAGSLARGRLKPPKRRDKILTTPLKRPEEIGSSYQPSLETLNWDLAISIGQ</sequence>
<dbReference type="AlphaFoldDB" id="X1NDW8"/>
<evidence type="ECO:0000313" key="1">
    <source>
        <dbReference type="EMBL" id="GAI41818.1"/>
    </source>
</evidence>
<comment type="caution">
    <text evidence="1">The sequence shown here is derived from an EMBL/GenBank/DDBJ whole genome shotgun (WGS) entry which is preliminary data.</text>
</comment>